<evidence type="ECO:0000259" key="2">
    <source>
        <dbReference type="PROSITE" id="PS50017"/>
    </source>
</evidence>
<feature type="region of interest" description="Disordered" evidence="1">
    <location>
        <begin position="529"/>
        <end position="565"/>
    </location>
</feature>
<dbReference type="PROSITE" id="PS50017">
    <property type="entry name" value="DEATH_DOMAIN"/>
    <property type="match status" value="1"/>
</dbReference>
<evidence type="ECO:0000313" key="4">
    <source>
        <dbReference type="Proteomes" id="UP001374579"/>
    </source>
</evidence>
<dbReference type="Pfam" id="PF11957">
    <property type="entry name" value="efThoc1"/>
    <property type="match status" value="1"/>
</dbReference>
<feature type="compositionally biased region" description="Acidic residues" evidence="1">
    <location>
        <begin position="536"/>
        <end position="556"/>
    </location>
</feature>
<dbReference type="PANTHER" id="PTHR13265:SF0">
    <property type="entry name" value="HPR1"/>
    <property type="match status" value="1"/>
</dbReference>
<dbReference type="GO" id="GO:0007165">
    <property type="term" value="P:signal transduction"/>
    <property type="evidence" value="ECO:0007669"/>
    <property type="project" value="InterPro"/>
</dbReference>
<feature type="region of interest" description="Disordered" evidence="1">
    <location>
        <begin position="383"/>
        <end position="416"/>
    </location>
</feature>
<keyword evidence="4" id="KW-1185">Reference proteome</keyword>
<organism evidence="3 4">
    <name type="scientific">Littorina saxatilis</name>
    <dbReference type="NCBI Taxonomy" id="31220"/>
    <lineage>
        <taxon>Eukaryota</taxon>
        <taxon>Metazoa</taxon>
        <taxon>Spiralia</taxon>
        <taxon>Lophotrochozoa</taxon>
        <taxon>Mollusca</taxon>
        <taxon>Gastropoda</taxon>
        <taxon>Caenogastropoda</taxon>
        <taxon>Littorinimorpha</taxon>
        <taxon>Littorinoidea</taxon>
        <taxon>Littorinidae</taxon>
        <taxon>Littorina</taxon>
    </lineage>
</organism>
<protein>
    <recommendedName>
        <fullName evidence="2">Death domain-containing protein</fullName>
    </recommendedName>
</protein>
<dbReference type="Proteomes" id="UP001374579">
    <property type="component" value="Unassembled WGS sequence"/>
</dbReference>
<dbReference type="EMBL" id="JBAMIC010000011">
    <property type="protein sequence ID" value="KAK7100737.1"/>
    <property type="molecule type" value="Genomic_DNA"/>
</dbReference>
<dbReference type="InterPro" id="IPR000488">
    <property type="entry name" value="Death_dom"/>
</dbReference>
<dbReference type="GO" id="GO:0000445">
    <property type="term" value="C:THO complex part of transcription export complex"/>
    <property type="evidence" value="ECO:0007669"/>
    <property type="project" value="TreeGrafter"/>
</dbReference>
<dbReference type="Pfam" id="PF00531">
    <property type="entry name" value="Death"/>
    <property type="match status" value="1"/>
</dbReference>
<dbReference type="Gene3D" id="1.10.533.10">
    <property type="entry name" value="Death Domain, Fas"/>
    <property type="match status" value="1"/>
</dbReference>
<feature type="domain" description="Death" evidence="2">
    <location>
        <begin position="568"/>
        <end position="649"/>
    </location>
</feature>
<dbReference type="PANTHER" id="PTHR13265">
    <property type="entry name" value="THO COMPLEX SUBUNIT 1"/>
    <property type="match status" value="1"/>
</dbReference>
<dbReference type="SUPFAM" id="SSF47986">
    <property type="entry name" value="DEATH domain"/>
    <property type="match status" value="1"/>
</dbReference>
<comment type="caution">
    <text evidence="3">The sequence shown here is derived from an EMBL/GenBank/DDBJ whole genome shotgun (WGS) entry which is preliminary data.</text>
</comment>
<gene>
    <name evidence="3" type="ORF">V1264_023629</name>
</gene>
<dbReference type="SMART" id="SM00005">
    <property type="entry name" value="DEATH"/>
    <property type="match status" value="1"/>
</dbReference>
<sequence length="650" mass="74284">MAASVEFEFSGACVAFQDTVKQAAGNSDASQCFSFVEAYSGNDQEKKAALDQAMREVLRSMIVFDQGCEEYKKLIGMAVDAVTKELCSASTPFLMLADVFDMMVLDDCQDMFDFVEDRVLTWKSEPFFDAGKNYLLRMCNDLIRRLSKSQNTVFCGRIQLFLSRLFPLSEKSALNLMSQFNLENITVFASQSSDAKASESAIKQEKMEVEDGGKDASALLIDYNLYRKFWSLQDYFRKPVQCYDKAAWRAFAMYSDEVLNAFMSCKLDDMLSQRKILARRDDHTTNFFAKYLTSEKLLDLQLSDSNFRRYVLVQFLILFQYLTSTVRFKGATQVLSEEQTNWVKASEEKVYQLIRETPPAGDKFADIVKHVLQREEHWNNWKNEGCPSYERAKAKDAPKPKSRPKRRRIGEDLQGGGGKIIKMGSAELTRLWNLNPDNMEACRSEKREFTPTLEEFFANAIEQNDPEAMVEDQYKDIHTQNFQWKALRLLAQRSPHFFLNTHQPAIPLPKYLDTMISKIAKEMPANGNEEMKTQVGEEEEDDMKETQDETETVEEQEQNKEDVNEEITEEQMKAVAELLGDNWKKLASELRFSGEDIADFEALGTGESAAAKMIFLWQDSDPENTAPVLRDALKEIGQLAIAESVFGPSS</sequence>
<dbReference type="InterPro" id="IPR011029">
    <property type="entry name" value="DEATH-like_dom_sf"/>
</dbReference>
<evidence type="ECO:0000256" key="1">
    <source>
        <dbReference type="SAM" id="MobiDB-lite"/>
    </source>
</evidence>
<dbReference type="InterPro" id="IPR021861">
    <property type="entry name" value="THO_THOC1"/>
</dbReference>
<evidence type="ECO:0000313" key="3">
    <source>
        <dbReference type="EMBL" id="KAK7100737.1"/>
    </source>
</evidence>
<dbReference type="AlphaFoldDB" id="A0AAN9B8E2"/>
<reference evidence="3 4" key="1">
    <citation type="submission" date="2024-02" db="EMBL/GenBank/DDBJ databases">
        <title>Chromosome-scale genome assembly of the rough periwinkle Littorina saxatilis.</title>
        <authorList>
            <person name="De Jode A."/>
            <person name="Faria R."/>
            <person name="Formenti G."/>
            <person name="Sims Y."/>
            <person name="Smith T.P."/>
            <person name="Tracey A."/>
            <person name="Wood J.M.D."/>
            <person name="Zagrodzka Z.B."/>
            <person name="Johannesson K."/>
            <person name="Butlin R.K."/>
            <person name="Leder E.H."/>
        </authorList>
    </citation>
    <scope>NUCLEOTIDE SEQUENCE [LARGE SCALE GENOMIC DNA]</scope>
    <source>
        <strain evidence="3">Snail1</strain>
        <tissue evidence="3">Muscle</tissue>
    </source>
</reference>
<dbReference type="GO" id="GO:0006406">
    <property type="term" value="P:mRNA export from nucleus"/>
    <property type="evidence" value="ECO:0007669"/>
    <property type="project" value="TreeGrafter"/>
</dbReference>
<proteinExistence type="predicted"/>
<feature type="compositionally biased region" description="Basic and acidic residues" evidence="1">
    <location>
        <begin position="390"/>
        <end position="399"/>
    </location>
</feature>
<accession>A0AAN9B8E2</accession>
<name>A0AAN9B8E2_9CAEN</name>